<dbReference type="EMBL" id="PSVT01000034">
    <property type="protein sequence ID" value="PPH74618.1"/>
    <property type="molecule type" value="Genomic_DNA"/>
</dbReference>
<proteinExistence type="predicted"/>
<evidence type="ECO:0000313" key="4">
    <source>
        <dbReference type="Proteomes" id="UP000239698"/>
    </source>
</evidence>
<dbReference type="RefSeq" id="WP_097167856.1">
    <property type="nucleotide sequence ID" value="NZ_PSUD01000036.1"/>
</dbReference>
<evidence type="ECO:0000313" key="2">
    <source>
        <dbReference type="EMBL" id="PPH74618.1"/>
    </source>
</evidence>
<dbReference type="Proteomes" id="UP000237881">
    <property type="component" value="Unassembled WGS sequence"/>
</dbReference>
<organism evidence="1 3">
    <name type="scientific">Rathayibacter rathayi</name>
    <name type="common">Corynebacterium rathayi</name>
    <dbReference type="NCBI Taxonomy" id="33887"/>
    <lineage>
        <taxon>Bacteria</taxon>
        <taxon>Bacillati</taxon>
        <taxon>Actinomycetota</taxon>
        <taxon>Actinomycetes</taxon>
        <taxon>Micrococcales</taxon>
        <taxon>Microbacteriaceae</taxon>
        <taxon>Rathayibacter</taxon>
    </lineage>
</organism>
<keyword evidence="4" id="KW-1185">Reference proteome</keyword>
<reference evidence="3 4" key="1">
    <citation type="submission" date="2018-02" db="EMBL/GenBank/DDBJ databases">
        <title>Bacteriophage NCPPB3778 and a type I-E CRISPR drive the evolution of the US Biological Select Agent, Rathayibacter toxicus.</title>
        <authorList>
            <person name="Davis E.W.II."/>
            <person name="Tabima J.F."/>
            <person name="Weisberg A.J."/>
            <person name="Lopes L.D."/>
            <person name="Wiseman M.S."/>
            <person name="Wiseman M.S."/>
            <person name="Pupko T."/>
            <person name="Belcher M.S."/>
            <person name="Sechler A.J."/>
            <person name="Tancos M.A."/>
            <person name="Schroeder B.K."/>
            <person name="Murray T.D."/>
            <person name="Luster D.G."/>
            <person name="Schneider W.L."/>
            <person name="Rogers E."/>
            <person name="Andreote F.D."/>
            <person name="Grunwald N.J."/>
            <person name="Putnam M.L."/>
            <person name="Chang J.H."/>
        </authorList>
    </citation>
    <scope>NUCLEOTIDE SEQUENCE [LARGE SCALE GENOMIC DNA]</scope>
    <source>
        <strain evidence="2 4">AY1D6</strain>
        <strain evidence="1 3">AY1I9</strain>
    </source>
</reference>
<comment type="caution">
    <text evidence="1">The sequence shown here is derived from an EMBL/GenBank/DDBJ whole genome shotgun (WGS) entry which is preliminary data.</text>
</comment>
<dbReference type="Proteomes" id="UP000239698">
    <property type="component" value="Unassembled WGS sequence"/>
</dbReference>
<evidence type="ECO:0000313" key="1">
    <source>
        <dbReference type="EMBL" id="PPF11942.1"/>
    </source>
</evidence>
<protein>
    <submittedName>
        <fullName evidence="1">Uncharacterized protein</fullName>
    </submittedName>
</protein>
<name>A0ABD6W6Q3_RATRA</name>
<gene>
    <name evidence="1" type="ORF">C5C04_11435</name>
    <name evidence="2" type="ORF">C5C40_12850</name>
</gene>
<evidence type="ECO:0000313" key="3">
    <source>
        <dbReference type="Proteomes" id="UP000237881"/>
    </source>
</evidence>
<accession>A0ABD6W6Q3</accession>
<sequence length="71" mass="7907">MKSPSSFARKLASRALKDPDLAEPAHIARVAAELTDLVRYTTVSEEHDHLVTDVTMKMSMSRRSCSVQVSF</sequence>
<dbReference type="EMBL" id="PSUL01000029">
    <property type="protein sequence ID" value="PPF11942.1"/>
    <property type="molecule type" value="Genomic_DNA"/>
</dbReference>
<dbReference type="AlphaFoldDB" id="A0ABD6W6Q3"/>